<evidence type="ECO:0000256" key="1">
    <source>
        <dbReference type="ARBA" id="ARBA00022676"/>
    </source>
</evidence>
<comment type="caution">
    <text evidence="5">The sequence shown here is derived from an EMBL/GenBank/DDBJ whole genome shotgun (WGS) entry which is preliminary data.</text>
</comment>
<keyword evidence="2" id="KW-0808">Transferase</keyword>
<dbReference type="CDD" id="cd03801">
    <property type="entry name" value="GT4_PimA-like"/>
    <property type="match status" value="1"/>
</dbReference>
<evidence type="ECO:0000313" key="6">
    <source>
        <dbReference type="Proteomes" id="UP000625574"/>
    </source>
</evidence>
<dbReference type="PANTHER" id="PTHR12526">
    <property type="entry name" value="GLYCOSYLTRANSFERASE"/>
    <property type="match status" value="1"/>
</dbReference>
<dbReference type="EMBL" id="JAEIOT010000011">
    <property type="protein sequence ID" value="MBI9001191.1"/>
    <property type="molecule type" value="Genomic_DNA"/>
</dbReference>
<sequence>MVELDIPVKAVTRLSYPCDIGYIRATVSTRVGSMVYEHLLGKIRPVRPLARCLVQAHSLQETAVGSSVSLIHATTPWHHGASSALVSAWLGLPFVYEMRGQIENTWLSRIPFGNRHNAAGSSWYQLSRRAEESLSRFASSVIVLSEVQKNDLVERGIAKDKIFVVPNGVDVFKRFRPSRDSSRTELGIGPSTCVFGTVSSIVKYEGLDLLVKMLSSLPPDGDFVVLIVGDGDDLKRIRSFATKQGLSERCIFTGAVDPVVADRYLQCLDVFCIPRVDCEVTRMVTPMKGFAALSYGIPVLVSDLPALREVVPSELNHWCLPTGRVEEWAKMVWYYRNGVKADETEAIAGFLADRTWRHSAETVLSAYDYAVNRSKDR</sequence>
<accession>A0ABS0VXT4</accession>
<dbReference type="Proteomes" id="UP000625574">
    <property type="component" value="Unassembled WGS sequence"/>
</dbReference>
<keyword evidence="6" id="KW-1185">Reference proteome</keyword>
<feature type="domain" description="Glycosyltransferase subfamily 4-like N-terminal" evidence="4">
    <location>
        <begin position="44"/>
        <end position="168"/>
    </location>
</feature>
<protein>
    <submittedName>
        <fullName evidence="5">Glycosyltransferase</fullName>
    </submittedName>
</protein>
<reference evidence="5 6" key="1">
    <citation type="submission" date="2020-12" db="EMBL/GenBank/DDBJ databases">
        <title>Genome public.</title>
        <authorList>
            <person name="Sun Q."/>
        </authorList>
    </citation>
    <scope>NUCLEOTIDE SEQUENCE [LARGE SCALE GENOMIC DNA]</scope>
    <source>
        <strain evidence="5 6">CCM 8864</strain>
    </source>
</reference>
<dbReference type="InterPro" id="IPR028098">
    <property type="entry name" value="Glyco_trans_4-like_N"/>
</dbReference>
<dbReference type="Gene3D" id="3.40.50.2000">
    <property type="entry name" value="Glycogen Phosphorylase B"/>
    <property type="match status" value="2"/>
</dbReference>
<evidence type="ECO:0000313" key="5">
    <source>
        <dbReference type="EMBL" id="MBI9001191.1"/>
    </source>
</evidence>
<dbReference type="SUPFAM" id="SSF53756">
    <property type="entry name" value="UDP-Glycosyltransferase/glycogen phosphorylase"/>
    <property type="match status" value="1"/>
</dbReference>
<dbReference type="InterPro" id="IPR001296">
    <property type="entry name" value="Glyco_trans_1"/>
</dbReference>
<gene>
    <name evidence="5" type="ORF">JDV76_09475</name>
</gene>
<name>A0ABS0VXT4_9CORY</name>
<keyword evidence="1" id="KW-0328">Glycosyltransferase</keyword>
<dbReference type="Pfam" id="PF00534">
    <property type="entry name" value="Glycos_transf_1"/>
    <property type="match status" value="1"/>
</dbReference>
<proteinExistence type="predicted"/>
<organism evidence="5 6">
    <name type="scientific">Corynebacterium marambiense</name>
    <dbReference type="NCBI Taxonomy" id="2765364"/>
    <lineage>
        <taxon>Bacteria</taxon>
        <taxon>Bacillati</taxon>
        <taxon>Actinomycetota</taxon>
        <taxon>Actinomycetes</taxon>
        <taxon>Mycobacteriales</taxon>
        <taxon>Corynebacteriaceae</taxon>
        <taxon>Corynebacterium</taxon>
    </lineage>
</organism>
<evidence type="ECO:0000259" key="4">
    <source>
        <dbReference type="Pfam" id="PF13579"/>
    </source>
</evidence>
<dbReference type="Pfam" id="PF13579">
    <property type="entry name" value="Glyco_trans_4_4"/>
    <property type="match status" value="1"/>
</dbReference>
<feature type="domain" description="Glycosyl transferase family 1" evidence="3">
    <location>
        <begin position="180"/>
        <end position="331"/>
    </location>
</feature>
<evidence type="ECO:0000259" key="3">
    <source>
        <dbReference type="Pfam" id="PF00534"/>
    </source>
</evidence>
<evidence type="ECO:0000256" key="2">
    <source>
        <dbReference type="ARBA" id="ARBA00022679"/>
    </source>
</evidence>